<evidence type="ECO:0000256" key="1">
    <source>
        <dbReference type="ARBA" id="ARBA00023015"/>
    </source>
</evidence>
<feature type="domain" description="HTH araC/xylS-type" evidence="4">
    <location>
        <begin position="197"/>
        <end position="298"/>
    </location>
</feature>
<protein>
    <submittedName>
        <fullName evidence="5">AraC family transcriptional regulator</fullName>
    </submittedName>
</protein>
<dbReference type="PROSITE" id="PS00041">
    <property type="entry name" value="HTH_ARAC_FAMILY_1"/>
    <property type="match status" value="1"/>
</dbReference>
<evidence type="ECO:0000313" key="6">
    <source>
        <dbReference type="Proteomes" id="UP000279799"/>
    </source>
</evidence>
<dbReference type="InterPro" id="IPR014710">
    <property type="entry name" value="RmlC-like_jellyroll"/>
</dbReference>
<dbReference type="EMBL" id="LR134510">
    <property type="protein sequence ID" value="VEJ09702.1"/>
    <property type="molecule type" value="Genomic_DNA"/>
</dbReference>
<gene>
    <name evidence="5" type="primary">araC</name>
    <name evidence="5" type="ORF">NCTC12871_01185</name>
</gene>
<dbReference type="InterPro" id="IPR018062">
    <property type="entry name" value="HTH_AraC-typ_CS"/>
</dbReference>
<evidence type="ECO:0000259" key="4">
    <source>
        <dbReference type="PROSITE" id="PS01124"/>
    </source>
</evidence>
<dbReference type="GO" id="GO:0043565">
    <property type="term" value="F:sequence-specific DNA binding"/>
    <property type="evidence" value="ECO:0007669"/>
    <property type="project" value="InterPro"/>
</dbReference>
<dbReference type="Gene3D" id="2.60.120.10">
    <property type="entry name" value="Jelly Rolls"/>
    <property type="match status" value="1"/>
</dbReference>
<organism evidence="5 6">
    <name type="scientific">Actinobacillus delphinicola</name>
    <dbReference type="NCBI Taxonomy" id="51161"/>
    <lineage>
        <taxon>Bacteria</taxon>
        <taxon>Pseudomonadati</taxon>
        <taxon>Pseudomonadota</taxon>
        <taxon>Gammaproteobacteria</taxon>
        <taxon>Pasteurellales</taxon>
        <taxon>Pasteurellaceae</taxon>
        <taxon>Actinobacillus</taxon>
    </lineage>
</organism>
<name>A0A448TUM7_9PAST</name>
<dbReference type="InterPro" id="IPR009057">
    <property type="entry name" value="Homeodomain-like_sf"/>
</dbReference>
<dbReference type="Pfam" id="PF12833">
    <property type="entry name" value="HTH_18"/>
    <property type="match status" value="1"/>
</dbReference>
<accession>A0A448TUM7</accession>
<dbReference type="AlphaFoldDB" id="A0A448TUM7"/>
<dbReference type="KEGG" id="adp:NCTC12871_01185"/>
<dbReference type="OrthoDB" id="9783876at2"/>
<dbReference type="RefSeq" id="WP_126599861.1">
    <property type="nucleotide sequence ID" value="NZ_LR134510.1"/>
</dbReference>
<dbReference type="PANTHER" id="PTHR43280:SF11">
    <property type="entry name" value="RCS-SPECIFIC HTH-TYPE TRANSCRIPTIONAL ACTIVATOR RCLR"/>
    <property type="match status" value="1"/>
</dbReference>
<evidence type="ECO:0000256" key="2">
    <source>
        <dbReference type="ARBA" id="ARBA00023125"/>
    </source>
</evidence>
<dbReference type="Gene3D" id="1.10.10.60">
    <property type="entry name" value="Homeodomain-like"/>
    <property type="match status" value="2"/>
</dbReference>
<dbReference type="InterPro" id="IPR020449">
    <property type="entry name" value="Tscrpt_reg_AraC-type_HTH"/>
</dbReference>
<proteinExistence type="predicted"/>
<dbReference type="PROSITE" id="PS01124">
    <property type="entry name" value="HTH_ARAC_FAMILY_2"/>
    <property type="match status" value="1"/>
</dbReference>
<sequence>MIDILSNLIKLAQISGGIDTVCQLDGSWYLDNTANAPNAVLHMIVEGEGYLKIKGEPKVIHITKGDILFFPRGEAHILSSQSHCDNTLAIPYTKSQEYLTVRHSSGTVVNFKLFCAHFSYDKKAVLFQNLPRWFKVNLPDNQWQPLWSLLSQEIETKSGHQQIIDNLSTVLFTLILRTYLSEHGADTIGILHGMQDPRLAPLLYEIVKNPAIEWTISEMSKRTFLSRAQFIRIFKQQMGMTPHFFVQKIRLQQAAYLLKTTLHSVNNISALVGFQTETHFIKAFKKHYSITPKSYRIGQAENEHDDAIKIVSA</sequence>
<dbReference type="InterPro" id="IPR018060">
    <property type="entry name" value="HTH_AraC"/>
</dbReference>
<dbReference type="PRINTS" id="PR00032">
    <property type="entry name" value="HTHARAC"/>
</dbReference>
<evidence type="ECO:0000313" key="5">
    <source>
        <dbReference type="EMBL" id="VEJ09702.1"/>
    </source>
</evidence>
<dbReference type="Pfam" id="PF12852">
    <property type="entry name" value="Cupin_6"/>
    <property type="match status" value="1"/>
</dbReference>
<keyword evidence="2" id="KW-0238">DNA-binding</keyword>
<dbReference type="PANTHER" id="PTHR43280">
    <property type="entry name" value="ARAC-FAMILY TRANSCRIPTIONAL REGULATOR"/>
    <property type="match status" value="1"/>
</dbReference>
<dbReference type="InterPro" id="IPR037923">
    <property type="entry name" value="HTH-like"/>
</dbReference>
<evidence type="ECO:0000256" key="3">
    <source>
        <dbReference type="ARBA" id="ARBA00023163"/>
    </source>
</evidence>
<dbReference type="Proteomes" id="UP000279799">
    <property type="component" value="Chromosome"/>
</dbReference>
<dbReference type="SUPFAM" id="SSF46689">
    <property type="entry name" value="Homeodomain-like"/>
    <property type="match status" value="2"/>
</dbReference>
<reference evidence="5 6" key="1">
    <citation type="submission" date="2018-12" db="EMBL/GenBank/DDBJ databases">
        <authorList>
            <consortium name="Pathogen Informatics"/>
        </authorList>
    </citation>
    <scope>NUCLEOTIDE SEQUENCE [LARGE SCALE GENOMIC DNA]</scope>
    <source>
        <strain evidence="5 6">NCTC12871</strain>
    </source>
</reference>
<dbReference type="SMART" id="SM00342">
    <property type="entry name" value="HTH_ARAC"/>
    <property type="match status" value="1"/>
</dbReference>
<keyword evidence="3" id="KW-0804">Transcription</keyword>
<keyword evidence="6" id="KW-1185">Reference proteome</keyword>
<dbReference type="InterPro" id="IPR032783">
    <property type="entry name" value="AraC_lig"/>
</dbReference>
<dbReference type="SUPFAM" id="SSF51215">
    <property type="entry name" value="Regulatory protein AraC"/>
    <property type="match status" value="1"/>
</dbReference>
<keyword evidence="1" id="KW-0805">Transcription regulation</keyword>
<dbReference type="GO" id="GO:0003700">
    <property type="term" value="F:DNA-binding transcription factor activity"/>
    <property type="evidence" value="ECO:0007669"/>
    <property type="project" value="InterPro"/>
</dbReference>